<feature type="transmembrane region" description="Helical" evidence="9">
    <location>
        <begin position="209"/>
        <end position="227"/>
    </location>
</feature>
<dbReference type="GO" id="GO:0016020">
    <property type="term" value="C:membrane"/>
    <property type="evidence" value="ECO:0007669"/>
    <property type="project" value="UniProtKB-SubCell"/>
</dbReference>
<evidence type="ECO:0000256" key="2">
    <source>
        <dbReference type="ARBA" id="ARBA00022448"/>
    </source>
</evidence>
<dbReference type="InterPro" id="IPR017871">
    <property type="entry name" value="ABC_transporter-like_CS"/>
</dbReference>
<dbReference type="InterPro" id="IPR036640">
    <property type="entry name" value="ABC1_TM_sf"/>
</dbReference>
<dbReference type="SUPFAM" id="SSF52540">
    <property type="entry name" value="P-loop containing nucleoside triphosphate hydrolases"/>
    <property type="match status" value="2"/>
</dbReference>
<dbReference type="CDD" id="cd18579">
    <property type="entry name" value="ABC_6TM_ABCC_D1"/>
    <property type="match status" value="1"/>
</dbReference>
<keyword evidence="3 9" id="KW-0812">Transmembrane</keyword>
<dbReference type="Gene3D" id="1.20.1560.10">
    <property type="entry name" value="ABC transporter type 1, transmembrane domain"/>
    <property type="match status" value="2"/>
</dbReference>
<dbReference type="FunFam" id="3.40.50.300:FF:000973">
    <property type="entry name" value="Multidrug resistance-associated protein 4"/>
    <property type="match status" value="1"/>
</dbReference>
<dbReference type="PROSITE" id="PS50893">
    <property type="entry name" value="ABC_TRANSPORTER_2"/>
    <property type="match status" value="2"/>
</dbReference>
<feature type="transmembrane region" description="Helical" evidence="9">
    <location>
        <begin position="664"/>
        <end position="686"/>
    </location>
</feature>
<dbReference type="PROSITE" id="PS50929">
    <property type="entry name" value="ABC_TM1F"/>
    <property type="match status" value="2"/>
</dbReference>
<feature type="transmembrane region" description="Helical" evidence="9">
    <location>
        <begin position="132"/>
        <end position="159"/>
    </location>
</feature>
<dbReference type="Proteomes" id="UP000327044">
    <property type="component" value="Unassembled WGS sequence"/>
</dbReference>
<accession>A0A5N4AMR4</accession>
<keyword evidence="7 9" id="KW-1133">Transmembrane helix</keyword>
<dbReference type="AlphaFoldDB" id="A0A5N4AMR4"/>
<dbReference type="InterPro" id="IPR044746">
    <property type="entry name" value="ABCC_6TM_D1"/>
</dbReference>
<feature type="transmembrane region" description="Helical" evidence="9">
    <location>
        <begin position="730"/>
        <end position="756"/>
    </location>
</feature>
<evidence type="ECO:0000256" key="6">
    <source>
        <dbReference type="ARBA" id="ARBA00022840"/>
    </source>
</evidence>
<dbReference type="Gene3D" id="3.40.50.300">
    <property type="entry name" value="P-loop containing nucleotide triphosphate hydrolases"/>
    <property type="match status" value="2"/>
</dbReference>
<evidence type="ECO:0000256" key="7">
    <source>
        <dbReference type="ARBA" id="ARBA00022989"/>
    </source>
</evidence>
<proteinExistence type="predicted"/>
<evidence type="ECO:0000313" key="13">
    <source>
        <dbReference type="Proteomes" id="UP000327044"/>
    </source>
</evidence>
<comment type="caution">
    <text evidence="12">The sequence shown here is derived from an EMBL/GenBank/DDBJ whole genome shotgun (WGS) entry which is preliminary data.</text>
</comment>
<feature type="domain" description="ABC transmembrane type-1" evidence="11">
    <location>
        <begin position="677"/>
        <end position="972"/>
    </location>
</feature>
<protein>
    <recommendedName>
        <fullName evidence="14">Multidrug resistance-associated protein lethal(2)03659</fullName>
    </recommendedName>
</protein>
<dbReference type="InterPro" id="IPR003593">
    <property type="entry name" value="AAA+_ATPase"/>
</dbReference>
<dbReference type="Pfam" id="PF00664">
    <property type="entry name" value="ABC_membrane"/>
    <property type="match status" value="2"/>
</dbReference>
<dbReference type="EMBL" id="VVIM01000006">
    <property type="protein sequence ID" value="KAB0798607.1"/>
    <property type="molecule type" value="Genomic_DNA"/>
</dbReference>
<evidence type="ECO:0000259" key="11">
    <source>
        <dbReference type="PROSITE" id="PS50929"/>
    </source>
</evidence>
<dbReference type="GO" id="GO:0016887">
    <property type="term" value="F:ATP hydrolysis activity"/>
    <property type="evidence" value="ECO:0007669"/>
    <property type="project" value="InterPro"/>
</dbReference>
<evidence type="ECO:0000259" key="10">
    <source>
        <dbReference type="PROSITE" id="PS50893"/>
    </source>
</evidence>
<dbReference type="CDD" id="cd03250">
    <property type="entry name" value="ABCC_MRP_domain1"/>
    <property type="match status" value="1"/>
</dbReference>
<dbReference type="InParanoid" id="A0A5N4AMR4"/>
<dbReference type="InterPro" id="IPR003439">
    <property type="entry name" value="ABC_transporter-like_ATP-bd"/>
</dbReference>
<keyword evidence="4" id="KW-0677">Repeat</keyword>
<dbReference type="FunFam" id="3.40.50.300:FF:000163">
    <property type="entry name" value="Multidrug resistance-associated protein member 4"/>
    <property type="match status" value="1"/>
</dbReference>
<feature type="transmembrane region" description="Helical" evidence="9">
    <location>
        <begin position="914"/>
        <end position="936"/>
    </location>
</feature>
<dbReference type="InterPro" id="IPR011527">
    <property type="entry name" value="ABC1_TM_dom"/>
</dbReference>
<sequence>MDCSEQKRRKPNPRTKAGIINIFLFKYVFNIIYTGSRRDLKMEDIYDVLPNFQATRLYHRMNREWQKEFMNSKNPSVFKIFLRIFGLEFALWGIGIFIFEICIADLAQTIVMGKLMAYFEPGSNVTVKEASLYAAGLIGAVATHQLYNNTCILVVWLIGLKMQIACSTMVYRKCLRINLENENIHGMAVTIITKDIAQLLTVPDCGHMLVLWFPKFVIILCIMYTYIGVSAFAGAVIVLAAVPMNALLGKLILNYRLKTAAQTDQRVKLMQEMLTAMRTIKMHRWEKFFSKLIDERRTKEMQLLKILFYIKAMIFSICQLSYRFAFYICVITYVALGNHISAENAFVINGCFGAFQSLLTDYLPNVVLQMAEYKASLHRITKFLMLPEVPSHSSEDSLADGVISVKNATVSTAGGVILLDGLSLNICRGLTVVTGPTGSGKSTLLKLLLRDVPITSGEIMLPGEVSYASQEPWIFPSTIRQNIIFGEPFNEKRYQQVLDVCALKRDLKVFPNGDQSFVSDRGSNLSRGQKVRINLARAIYKRAAIYLLDDCLSSMDGRVGKHIFNECIKGFLKNCVCVLLTNNSLPLEDNDKVLVLHGGRVEFHDSFNYFKRWKNEETIELGDNQNEPYREIDEAQPLILNEAVPPNIYQEYNKIGKVKSSVYYAYYLCGGGWKIFLIVAICSITANAAASWTDYFISFWVDMEQELSGFRTNQTTYSAEYKDLENRYDVIMATYSFVMLGAATCTILEALSFFLFTSKASIKIHKTVIDKVVNAPMIFFDNNLSGNILNRLSRDLSIMDDQMPSVLLDSMKVLLSMYGVLIIVTTVNWYFIVPSIILTVILYTVRRIYMRLGRSLKRLEGAARSPLIGHLNATLEGLTTIRASNSQERLIEEFDKYQDLYSSTLYMNLSTSRAFGFSLDAICNVYITIIVFSFLVSKTDRLAGLVGLAISQSFSLIRLLTSAARQWAHLETQMTSTERVLEYRDIVVEVPTGAKPDNWPNIGTIKYEGVTLQYSSGGEAALENINFYIGPKEKVGIVGRTGAGKTSIISTLFRMYDYEGNIFIDGIDIKSVPIKYLRSKVSIIPQDPVLFSGTIRTNLDPYCEFLDKVLWDALEEVGMKSAFTSLDAEVLSGGMGLSVGEKQLFCLARAIVHNNTILVLDEATANIDPETDTLIQRTIKRKFSNCTVLTLAHKLRTVIDSDSIIVMDAGAICQFGSPKNLLDDEQGLFYHMVQQDGLVRS</sequence>
<feature type="transmembrane region" description="Helical" evidence="9">
    <location>
        <begin position="89"/>
        <end position="112"/>
    </location>
</feature>
<evidence type="ECO:0000256" key="3">
    <source>
        <dbReference type="ARBA" id="ARBA00022692"/>
    </source>
</evidence>
<keyword evidence="5" id="KW-0547">Nucleotide-binding</keyword>
<evidence type="ECO:0000256" key="9">
    <source>
        <dbReference type="SAM" id="Phobius"/>
    </source>
</evidence>
<dbReference type="SMART" id="SM00382">
    <property type="entry name" value="AAA"/>
    <property type="match status" value="2"/>
</dbReference>
<dbReference type="SUPFAM" id="SSF90123">
    <property type="entry name" value="ABC transporter transmembrane region"/>
    <property type="match status" value="2"/>
</dbReference>
<evidence type="ECO:0000256" key="4">
    <source>
        <dbReference type="ARBA" id="ARBA00022737"/>
    </source>
</evidence>
<dbReference type="FunFam" id="1.20.1560.10:FF:000014">
    <property type="entry name" value="Multidrug resistance-associated protein member 4"/>
    <property type="match status" value="1"/>
</dbReference>
<feature type="domain" description="ABC transporter" evidence="10">
    <location>
        <begin position="1005"/>
        <end position="1234"/>
    </location>
</feature>
<dbReference type="InterPro" id="IPR044726">
    <property type="entry name" value="ABCC_6TM_D2"/>
</dbReference>
<evidence type="ECO:0000256" key="5">
    <source>
        <dbReference type="ARBA" id="ARBA00022741"/>
    </source>
</evidence>
<dbReference type="InterPro" id="IPR027417">
    <property type="entry name" value="P-loop_NTPase"/>
</dbReference>
<dbReference type="GO" id="GO:0005524">
    <property type="term" value="F:ATP binding"/>
    <property type="evidence" value="ECO:0007669"/>
    <property type="project" value="UniProtKB-KW"/>
</dbReference>
<keyword evidence="8 9" id="KW-0472">Membrane</keyword>
<gene>
    <name evidence="12" type="ORF">PPYR_09600</name>
</gene>
<reference evidence="12 13" key="1">
    <citation type="journal article" date="2018" name="Elife">
        <title>Firefly genomes illuminate parallel origins of bioluminescence in beetles.</title>
        <authorList>
            <person name="Fallon T.R."/>
            <person name="Lower S.E."/>
            <person name="Chang C.H."/>
            <person name="Bessho-Uehara M."/>
            <person name="Martin G.J."/>
            <person name="Bewick A.J."/>
            <person name="Behringer M."/>
            <person name="Debat H.J."/>
            <person name="Wong I."/>
            <person name="Day J.C."/>
            <person name="Suvorov A."/>
            <person name="Silva C.J."/>
            <person name="Stanger-Hall K.F."/>
            <person name="Hall D.W."/>
            <person name="Schmitz R.J."/>
            <person name="Nelson D.R."/>
            <person name="Lewis S.M."/>
            <person name="Shigenobu S."/>
            <person name="Bybee S.M."/>
            <person name="Larracuente A.M."/>
            <person name="Oba Y."/>
            <person name="Weng J.K."/>
        </authorList>
    </citation>
    <scope>NUCLEOTIDE SEQUENCE [LARGE SCALE GENOMIC DNA]</scope>
    <source>
        <strain evidence="12">1611_PpyrPB1</strain>
        <tissue evidence="12">Whole body</tissue>
    </source>
</reference>
<dbReference type="PANTHER" id="PTHR24223">
    <property type="entry name" value="ATP-BINDING CASSETTE SUB-FAMILY C"/>
    <property type="match status" value="1"/>
</dbReference>
<comment type="subcellular location">
    <subcellularLocation>
        <location evidence="1">Membrane</location>
        <topology evidence="1">Multi-pass membrane protein</topology>
    </subcellularLocation>
</comment>
<dbReference type="OrthoDB" id="6500128at2759"/>
<evidence type="ECO:0000256" key="1">
    <source>
        <dbReference type="ARBA" id="ARBA00004141"/>
    </source>
</evidence>
<dbReference type="CDD" id="cd18580">
    <property type="entry name" value="ABC_6TM_ABCC_D2"/>
    <property type="match status" value="1"/>
</dbReference>
<evidence type="ECO:0000313" key="12">
    <source>
        <dbReference type="EMBL" id="KAB0798607.1"/>
    </source>
</evidence>
<dbReference type="GO" id="GO:0140359">
    <property type="term" value="F:ABC-type transporter activity"/>
    <property type="evidence" value="ECO:0007669"/>
    <property type="project" value="InterPro"/>
</dbReference>
<dbReference type="PANTHER" id="PTHR24223:SF448">
    <property type="entry name" value="FI20146P1-RELATED"/>
    <property type="match status" value="1"/>
</dbReference>
<dbReference type="InterPro" id="IPR050173">
    <property type="entry name" value="ABC_transporter_C-like"/>
</dbReference>
<feature type="domain" description="ABC transporter" evidence="10">
    <location>
        <begin position="403"/>
        <end position="623"/>
    </location>
</feature>
<evidence type="ECO:0008006" key="14">
    <source>
        <dbReference type="Google" id="ProtNLM"/>
    </source>
</evidence>
<organism evidence="12 13">
    <name type="scientific">Photinus pyralis</name>
    <name type="common">Common eastern firefly</name>
    <name type="synonym">Lampyris pyralis</name>
    <dbReference type="NCBI Taxonomy" id="7054"/>
    <lineage>
        <taxon>Eukaryota</taxon>
        <taxon>Metazoa</taxon>
        <taxon>Ecdysozoa</taxon>
        <taxon>Arthropoda</taxon>
        <taxon>Hexapoda</taxon>
        <taxon>Insecta</taxon>
        <taxon>Pterygota</taxon>
        <taxon>Neoptera</taxon>
        <taxon>Endopterygota</taxon>
        <taxon>Coleoptera</taxon>
        <taxon>Polyphaga</taxon>
        <taxon>Elateriformia</taxon>
        <taxon>Elateroidea</taxon>
        <taxon>Lampyridae</taxon>
        <taxon>Lampyrinae</taxon>
        <taxon>Photinus</taxon>
    </lineage>
</organism>
<dbReference type="PROSITE" id="PS00211">
    <property type="entry name" value="ABC_TRANSPORTER_1"/>
    <property type="match status" value="1"/>
</dbReference>
<feature type="transmembrane region" description="Helical" evidence="9">
    <location>
        <begin position="233"/>
        <end position="253"/>
    </location>
</feature>
<evidence type="ECO:0000256" key="8">
    <source>
        <dbReference type="ARBA" id="ARBA00023136"/>
    </source>
</evidence>
<feature type="domain" description="ABC transmembrane type-1" evidence="11">
    <location>
        <begin position="103"/>
        <end position="360"/>
    </location>
</feature>
<dbReference type="CDD" id="cd03244">
    <property type="entry name" value="ABCC_MRP_domain2"/>
    <property type="match status" value="1"/>
</dbReference>
<name>A0A5N4AMR4_PHOPY</name>
<keyword evidence="6" id="KW-0067">ATP-binding</keyword>
<dbReference type="Pfam" id="PF00005">
    <property type="entry name" value="ABC_tran"/>
    <property type="match status" value="2"/>
</dbReference>
<keyword evidence="13" id="KW-1185">Reference proteome</keyword>
<feature type="transmembrane region" description="Helical" evidence="9">
    <location>
        <begin position="830"/>
        <end position="849"/>
    </location>
</feature>
<feature type="transmembrane region" description="Helical" evidence="9">
    <location>
        <begin position="306"/>
        <end position="334"/>
    </location>
</feature>
<keyword evidence="2" id="KW-0813">Transport</keyword>